<evidence type="ECO:0000313" key="3">
    <source>
        <dbReference type="Proteomes" id="UP000245667"/>
    </source>
</evidence>
<reference evidence="1 4" key="2">
    <citation type="submission" date="2020-07" db="EMBL/GenBank/DDBJ databases">
        <title>The draft genome sequence of Maribacter polysiphoniae KCTC 22021.</title>
        <authorList>
            <person name="Mu L."/>
        </authorList>
    </citation>
    <scope>NUCLEOTIDE SEQUENCE [LARGE SCALE GENOMIC DNA]</scope>
    <source>
        <strain evidence="1 4">KCTC 22021</strain>
    </source>
</reference>
<dbReference type="EMBL" id="JACWLN010000003">
    <property type="protein sequence ID" value="MBD1260627.1"/>
    <property type="molecule type" value="Genomic_DNA"/>
</dbReference>
<evidence type="ECO:0000313" key="2">
    <source>
        <dbReference type="EMBL" id="PWK24244.1"/>
    </source>
</evidence>
<evidence type="ECO:0000313" key="1">
    <source>
        <dbReference type="EMBL" id="MBD1260627.1"/>
    </source>
</evidence>
<comment type="caution">
    <text evidence="2">The sequence shown here is derived from an EMBL/GenBank/DDBJ whole genome shotgun (WGS) entry which is preliminary data.</text>
</comment>
<dbReference type="Gene3D" id="3.40.50.300">
    <property type="entry name" value="P-loop containing nucleotide triphosphate hydrolases"/>
    <property type="match status" value="1"/>
</dbReference>
<organism evidence="2 3">
    <name type="scientific">Maribacter polysiphoniae</name>
    <dbReference type="NCBI Taxonomy" id="429344"/>
    <lineage>
        <taxon>Bacteria</taxon>
        <taxon>Pseudomonadati</taxon>
        <taxon>Bacteroidota</taxon>
        <taxon>Flavobacteriia</taxon>
        <taxon>Flavobacteriales</taxon>
        <taxon>Flavobacteriaceae</taxon>
        <taxon>Maribacter</taxon>
    </lineage>
</organism>
<sequence>MGATSALKGYRTQFLYSLYRILVDYDKGYVFRIEGGYEDIDILDNQREYVESVQIKNKSGNLSFSDLFTASDSFFKRASKLSAKSNGVKIKIVSFGSVSEELKNDKILAKKLKKKRFKDETIKRILDTYQLPELVNEEHLTSQVLQRLKEFNVFTDPSIALELLLFWIYRSGENQRDILGKDFVSNLNRIGQFISEQKSFQNQFGKSIHPITLKNLLDEDVQTLKKTFYYGISAKYEHILADLDVVREEQLDLIKIAFHRSNIVFIHGASGQGKSTLAYRYIHDYLESNAVYELRLSKNENEVYQTLNTLEAMSKGLNFPITVYIDVEPQNNNWNSILRELSNKENVNFLITIRQEDWNRVVLGEDYEFQDIELVFNRNEAKVIYDSLSSYRTDLKFTDFEDSWLEFGMGEMLLEYVYLINEGDTLRIRLDNQVRRLEKEKKVDELKILKYVCIADTYGAKLDYLELLKFLKIDRTLSNSYVQLLEKEYLLKYSRNKKFLTGLHPIRSKLLYDILIENNDFDDKNQYISNLLNIIDEDDLHKFLLNSYMNGYAVEDSIQWLSIIDFKSWAGFLNSFNSLLWKGAHDYTLITNQEVFEDAYTLLKGAWWIFVFVDFTEMLTSKSQLDLLDILHKNHEGPNKRKAQIERLTARLTPKDEVFKYCNSWLQNYSQIDITPTEVDDYKNLGELLFWLGHLKLQTTIPLKENDLLEFFERGTVDIEIKSLFLLGLKSYNYFIDKVELKIKIEEIFIANFRKLFNIPFFTDNGKEISSKFFFDLTTAYHDNKLENKQFSDGGIIDVDFENLIDSSNIFHESTTRILNMLRQAFPDRNKFQINGIGYNPTGMVSDHDPTSKNISIENLPLHFLTGLNRLIINFVDYQYRTENWEEYIEKILDDRRIHYNALLEFRKGIVMYFKNENNGLKFLIENESLIKQPLSEVENQKLPKSVADKWCYLGDDIKKKEDYKNVKVAYSAFKYRNFTSIKRDFFTSISNYINRSYEEISNSLKRLNGKGAEIENENLRNLTEVILSDSFKNQVAFQEELADKFEKYYDSKELLTLAEKEKNLLLTHITIWKAFLYSPHRYQPSILKSARLRFEKTILDLRKRILKETRNHFSGSNLYGELITDTDNKNLIFLLNVTIENSMDAVWSFVDLILTIFGSTHHSSLKNLILSLKFETVTLVQLVDGKPIHDKFFEVSTSKLSYIQTKVNEGYEFTSLFEIFNIPKDTNKEFLREKDIFFWNDIIPEIKLYEECYQTIATLQYLDTHLEQIKLSFENVDEIGNGIVQNYFSNIQKGVLTDVGREIELRIDKLSDHLINNADNESKFDFEELKSICKDINKLTNVDMAQFSLSDVLSKVPEIEKLYMIFVQDKIDEFKDLLP</sequence>
<dbReference type="InterPro" id="IPR027417">
    <property type="entry name" value="P-loop_NTPase"/>
</dbReference>
<dbReference type="Proteomes" id="UP000245667">
    <property type="component" value="Unassembled WGS sequence"/>
</dbReference>
<gene>
    <name evidence="1" type="ORF">HZY62_08510</name>
    <name evidence="2" type="ORF">LX92_01832</name>
</gene>
<keyword evidence="4" id="KW-1185">Reference proteome</keyword>
<dbReference type="OrthoDB" id="2677960at2"/>
<dbReference type="Proteomes" id="UP000651837">
    <property type="component" value="Unassembled WGS sequence"/>
</dbReference>
<proteinExistence type="predicted"/>
<name>A0A316E195_9FLAO</name>
<accession>A0A316E195</accession>
<reference evidence="2 3" key="1">
    <citation type="submission" date="2018-05" db="EMBL/GenBank/DDBJ databases">
        <title>Genomic Encyclopedia of Archaeal and Bacterial Type Strains, Phase II (KMG-II): from individual species to whole genera.</title>
        <authorList>
            <person name="Goeker M."/>
        </authorList>
    </citation>
    <scope>NUCLEOTIDE SEQUENCE [LARGE SCALE GENOMIC DNA]</scope>
    <source>
        <strain evidence="2 3">DSM 23514</strain>
    </source>
</reference>
<dbReference type="SUPFAM" id="SSF52540">
    <property type="entry name" value="P-loop containing nucleoside triphosphate hydrolases"/>
    <property type="match status" value="1"/>
</dbReference>
<dbReference type="EMBL" id="QGGQ01000003">
    <property type="protein sequence ID" value="PWK24244.1"/>
    <property type="molecule type" value="Genomic_DNA"/>
</dbReference>
<protein>
    <submittedName>
        <fullName evidence="2">Uncharacterized protein</fullName>
    </submittedName>
</protein>
<dbReference type="RefSeq" id="WP_109649977.1">
    <property type="nucleotide sequence ID" value="NZ_JACWLN010000003.1"/>
</dbReference>
<evidence type="ECO:0000313" key="4">
    <source>
        <dbReference type="Proteomes" id="UP000651837"/>
    </source>
</evidence>